<evidence type="ECO:0000256" key="11">
    <source>
        <dbReference type="ARBA" id="ARBA00023049"/>
    </source>
</evidence>
<keyword evidence="6 14" id="KW-0479">Metal-binding</keyword>
<feature type="compositionally biased region" description="Basic and acidic residues" evidence="15">
    <location>
        <begin position="882"/>
        <end position="900"/>
    </location>
</feature>
<feature type="domain" description="Endoplasmic reticulum metallopeptidase 1/1-A TM" evidence="18">
    <location>
        <begin position="414"/>
        <end position="577"/>
    </location>
</feature>
<comment type="caution">
    <text evidence="19">The sequence shown here is derived from an EMBL/GenBank/DDBJ whole genome shotgun (WGS) entry which is preliminary data.</text>
</comment>
<keyword evidence="13" id="KW-0325">Glycoprotein</keyword>
<feature type="transmembrane region" description="Helical" evidence="16">
    <location>
        <begin position="500"/>
        <end position="519"/>
    </location>
</feature>
<feature type="transmembrane region" description="Helical" evidence="16">
    <location>
        <begin position="447"/>
        <end position="468"/>
    </location>
</feature>
<dbReference type="AlphaFoldDB" id="A0A4Y9XXF2"/>
<dbReference type="PANTHER" id="PTHR12147:SF22">
    <property type="entry name" value="ENDOPLASMIC RETICULUM METALLOPEPTIDASE 1"/>
    <property type="match status" value="1"/>
</dbReference>
<keyword evidence="5 16" id="KW-0812">Transmembrane</keyword>
<comment type="subcellular location">
    <subcellularLocation>
        <location evidence="2">Endoplasmic reticulum membrane</location>
        <topology evidence="2">Multi-pass membrane protein</topology>
    </subcellularLocation>
</comment>
<evidence type="ECO:0000256" key="8">
    <source>
        <dbReference type="ARBA" id="ARBA00022824"/>
    </source>
</evidence>
<feature type="region of interest" description="Disordered" evidence="15">
    <location>
        <begin position="866"/>
        <end position="969"/>
    </location>
</feature>
<evidence type="ECO:0000313" key="20">
    <source>
        <dbReference type="Proteomes" id="UP000298327"/>
    </source>
</evidence>
<dbReference type="EMBL" id="SEOQ01000987">
    <property type="protein sequence ID" value="TFY54790.1"/>
    <property type="molecule type" value="Genomic_DNA"/>
</dbReference>
<evidence type="ECO:0000256" key="16">
    <source>
        <dbReference type="SAM" id="Phobius"/>
    </source>
</evidence>
<feature type="domain" description="Peptidase M28" evidence="17">
    <location>
        <begin position="144"/>
        <end position="321"/>
    </location>
</feature>
<dbReference type="Pfam" id="PF04389">
    <property type="entry name" value="Peptidase_M28"/>
    <property type="match status" value="1"/>
</dbReference>
<feature type="non-terminal residue" evidence="19">
    <location>
        <position position="988"/>
    </location>
</feature>
<dbReference type="STRING" id="205917.A0A4Y9XXF2"/>
<keyword evidence="10 16" id="KW-1133">Transmembrane helix</keyword>
<keyword evidence="7 14" id="KW-0378">Hydrolase</keyword>
<evidence type="ECO:0000256" key="15">
    <source>
        <dbReference type="SAM" id="MobiDB-lite"/>
    </source>
</evidence>
<evidence type="ECO:0000256" key="9">
    <source>
        <dbReference type="ARBA" id="ARBA00022833"/>
    </source>
</evidence>
<name>A0A4Y9XXF2_9AGAM</name>
<comment type="similarity">
    <text evidence="3 14">Belongs to the peptidase M28 family.</text>
</comment>
<dbReference type="OrthoDB" id="76293at2759"/>
<evidence type="ECO:0000256" key="10">
    <source>
        <dbReference type="ARBA" id="ARBA00022989"/>
    </source>
</evidence>
<evidence type="ECO:0000259" key="18">
    <source>
        <dbReference type="Pfam" id="PF22249"/>
    </source>
</evidence>
<dbReference type="SUPFAM" id="SSF53187">
    <property type="entry name" value="Zn-dependent exopeptidases"/>
    <property type="match status" value="1"/>
</dbReference>
<evidence type="ECO:0000259" key="17">
    <source>
        <dbReference type="Pfam" id="PF04389"/>
    </source>
</evidence>
<keyword evidence="9 14" id="KW-0862">Zinc</keyword>
<keyword evidence="12 16" id="KW-0472">Membrane</keyword>
<keyword evidence="8" id="KW-0256">Endoplasmic reticulum</keyword>
<dbReference type="PANTHER" id="PTHR12147">
    <property type="entry name" value="METALLOPEPTIDASE M28 FAMILY MEMBER"/>
    <property type="match status" value="1"/>
</dbReference>
<dbReference type="InterPro" id="IPR007484">
    <property type="entry name" value="Peptidase_M28"/>
</dbReference>
<evidence type="ECO:0000256" key="7">
    <source>
        <dbReference type="ARBA" id="ARBA00022801"/>
    </source>
</evidence>
<evidence type="ECO:0000256" key="13">
    <source>
        <dbReference type="ARBA" id="ARBA00023180"/>
    </source>
</evidence>
<comment type="cofactor">
    <cofactor evidence="1">
        <name>Zn(2+)</name>
        <dbReference type="ChEBI" id="CHEBI:29105"/>
    </cofactor>
</comment>
<feature type="transmembrane region" description="Helical" evidence="16">
    <location>
        <begin position="367"/>
        <end position="391"/>
    </location>
</feature>
<evidence type="ECO:0000256" key="14">
    <source>
        <dbReference type="RuleBase" id="RU361240"/>
    </source>
</evidence>
<proteinExistence type="inferred from homology"/>
<dbReference type="GO" id="GO:0005789">
    <property type="term" value="C:endoplasmic reticulum membrane"/>
    <property type="evidence" value="ECO:0007669"/>
    <property type="project" value="UniProtKB-SubCell"/>
</dbReference>
<protein>
    <recommendedName>
        <fullName evidence="14">Peptide hydrolase</fullName>
        <ecNumber evidence="14">3.4.-.-</ecNumber>
    </recommendedName>
</protein>
<evidence type="ECO:0000256" key="12">
    <source>
        <dbReference type="ARBA" id="ARBA00023136"/>
    </source>
</evidence>
<organism evidence="19 20">
    <name type="scientific">Dentipellis fragilis</name>
    <dbReference type="NCBI Taxonomy" id="205917"/>
    <lineage>
        <taxon>Eukaryota</taxon>
        <taxon>Fungi</taxon>
        <taxon>Dikarya</taxon>
        <taxon>Basidiomycota</taxon>
        <taxon>Agaricomycotina</taxon>
        <taxon>Agaricomycetes</taxon>
        <taxon>Russulales</taxon>
        <taxon>Hericiaceae</taxon>
        <taxon>Dentipellis</taxon>
    </lineage>
</organism>
<feature type="transmembrane region" description="Helical" evidence="16">
    <location>
        <begin position="596"/>
        <end position="617"/>
    </location>
</feature>
<evidence type="ECO:0000313" key="19">
    <source>
        <dbReference type="EMBL" id="TFY54790.1"/>
    </source>
</evidence>
<evidence type="ECO:0000256" key="2">
    <source>
        <dbReference type="ARBA" id="ARBA00004477"/>
    </source>
</evidence>
<evidence type="ECO:0000256" key="4">
    <source>
        <dbReference type="ARBA" id="ARBA00022670"/>
    </source>
</evidence>
<evidence type="ECO:0000256" key="3">
    <source>
        <dbReference type="ARBA" id="ARBA00010918"/>
    </source>
</evidence>
<evidence type="ECO:0000256" key="5">
    <source>
        <dbReference type="ARBA" id="ARBA00022692"/>
    </source>
</evidence>
<dbReference type="InterPro" id="IPR053974">
    <property type="entry name" value="ERMP1_1-A_TM"/>
</dbReference>
<evidence type="ECO:0000256" key="1">
    <source>
        <dbReference type="ARBA" id="ARBA00001947"/>
    </source>
</evidence>
<dbReference type="Pfam" id="PF22249">
    <property type="entry name" value="ERMP1-TM"/>
    <property type="match status" value="1"/>
</dbReference>
<feature type="compositionally biased region" description="Basic residues" evidence="15">
    <location>
        <begin position="866"/>
        <end position="875"/>
    </location>
</feature>
<accession>A0A4Y9XXF2</accession>
<gene>
    <name evidence="19" type="ORF">EVG20_g9564</name>
</gene>
<dbReference type="EC" id="3.4.-.-" evidence="14"/>
<reference evidence="19 20" key="1">
    <citation type="submission" date="2019-02" db="EMBL/GenBank/DDBJ databases">
        <title>Genome sequencing of the rare red list fungi Dentipellis fragilis.</title>
        <authorList>
            <person name="Buettner E."/>
            <person name="Kellner H."/>
        </authorList>
    </citation>
    <scope>NUCLEOTIDE SEQUENCE [LARGE SCALE GENOMIC DNA]</scope>
    <source>
        <strain evidence="19 20">DSM 105465</strain>
    </source>
</reference>
<keyword evidence="20" id="KW-1185">Reference proteome</keyword>
<dbReference type="GO" id="GO:0046872">
    <property type="term" value="F:metal ion binding"/>
    <property type="evidence" value="ECO:0007669"/>
    <property type="project" value="UniProtKB-KW"/>
</dbReference>
<sequence>MSSTRSRWGPILSLLVLSPLFIGAPLFAIQRHYALPDPIRELVNPVTNLPQLSETQILSYAQHLSEDIGFRTVGTYEHALADEWITNKLRNIKHECEEIVNKEAAKTGSKRKLECEFWRQQGSGSHRFDMMGKRLYKTYVDLTNIVVRVSDGTSEGKEHAVLVNAHLDSTLPSPGAADDALAVGIMLECIRVLTHTPGWEPKHAIIFLFNHAEESLQDASQLYSTQHPTRSSVRAFINLEAAGTVGPELLFQANSEQMIQAYSKVPRPFGTVVANEIFSSGVLLSDTDFRQFELYLNVTGLDLAVVGNSYLYHTRKHFAENVMAILEYLTSDESSLPELDYGYSKPSTVFFSHLGRFFLYSYTTAQVLYALLVYSAVVFVTLTWPAAPPALKKGSSSNKVVLFFTEQPRGIVAVVAGFLGAITGTNLLAAVMHYGLGKNMSWFSSEAASLALYGPAALAGAFASQLLLPRLPERNVFTATLLTQSVLALVIQLVGFGSAALFYLSALPLFLALVLDYSFNSTPGTIALWTYAFGQLSPLLTGTQMLCTTLDVFVPLTGRIGREAPAEHIIASIVAISGAYTLPLALPFAHRYGPRVLSRTVVLLLACTVASAAYFATREPFDPMHQKRLFVLESEDVRCAALHVPDSAYRLTAPVSASQITTSERFLHIGAADGAPGLDALVAEITAEFGAPGTSAVQEIMDDNNSDWDILYPFSSFMSPYKVAVPTPPDYVSPFAAGGPQEFTVSAVNDMVDLKAGTRSLTLKVTHPGVIWTVIAFDAHVLKWTLDDSPPDEHTRHFIKEGSYYGVETWTVDLVVKIPPGDATRSAPLRVNFMGARENAMWARQGAGEGPGRACDGAVRAARRMGRRAHGRARGCHADWGQNERKRASEHDNSDSRNREFVSTQCPRFKKKSESPRSEKLSTPQTPPPAPAPDMYTTTQWEGPASQSARTRRRTALQKPLPPQPSPAITAARVVLRPRALDTLLVLP</sequence>
<keyword evidence="11" id="KW-0482">Metalloprotease</keyword>
<dbReference type="GO" id="GO:0006508">
    <property type="term" value="P:proteolysis"/>
    <property type="evidence" value="ECO:0007669"/>
    <property type="project" value="UniProtKB-KW"/>
</dbReference>
<feature type="transmembrane region" description="Helical" evidence="16">
    <location>
        <begin position="569"/>
        <end position="590"/>
    </location>
</feature>
<dbReference type="InterPro" id="IPR045175">
    <property type="entry name" value="M28_fam"/>
</dbReference>
<evidence type="ECO:0000256" key="6">
    <source>
        <dbReference type="ARBA" id="ARBA00022723"/>
    </source>
</evidence>
<keyword evidence="4 14" id="KW-0645">Protease</keyword>
<dbReference type="FunFam" id="3.40.630.10:FF:000008">
    <property type="entry name" value="Endoplasmic reticulum metallopeptidase 1"/>
    <property type="match status" value="1"/>
</dbReference>
<dbReference type="GO" id="GO:0008235">
    <property type="term" value="F:metalloexopeptidase activity"/>
    <property type="evidence" value="ECO:0007669"/>
    <property type="project" value="InterPro"/>
</dbReference>
<dbReference type="Proteomes" id="UP000298327">
    <property type="component" value="Unassembled WGS sequence"/>
</dbReference>
<feature type="transmembrane region" description="Helical" evidence="16">
    <location>
        <begin position="411"/>
        <end position="435"/>
    </location>
</feature>
<dbReference type="Gene3D" id="3.40.630.10">
    <property type="entry name" value="Zn peptidases"/>
    <property type="match status" value="1"/>
</dbReference>